<sequence>MLSLSGTGLLVALVVAAGSVCQVLSGVGFALVVSPLVIVTLGHDPGVRTVLILSVVLNLAVLIRMPGQVRPKDALSLLIPAALAIPLMIAVKDRLSGPAIDVGAGLAILAATAVTAAGRRLPFFEGRSGAVVAGGLSGSLNVLAGAAGPPVALFAAARRWPPAQTSATLQAYSLPLNLLTLIALGLPDTADLGEMAWSAVGLGVGTAVSLPFVHRVPPAVVRWITLLIAAVGGTLLLVTAFT</sequence>
<feature type="transmembrane region" description="Helical" evidence="8">
    <location>
        <begin position="130"/>
        <end position="157"/>
    </location>
</feature>
<feature type="transmembrane region" description="Helical" evidence="8">
    <location>
        <begin position="220"/>
        <end position="241"/>
    </location>
</feature>
<dbReference type="PANTHER" id="PTHR30269">
    <property type="entry name" value="TRANSMEMBRANE PROTEIN YFCA"/>
    <property type="match status" value="1"/>
</dbReference>
<evidence type="ECO:0000256" key="5">
    <source>
        <dbReference type="ARBA" id="ARBA00022692"/>
    </source>
</evidence>
<proteinExistence type="inferred from homology"/>
<keyword evidence="3" id="KW-0813">Transport</keyword>
<dbReference type="InterPro" id="IPR052017">
    <property type="entry name" value="TSUP"/>
</dbReference>
<protein>
    <recommendedName>
        <fullName evidence="8">Probable membrane transporter protein</fullName>
    </recommendedName>
</protein>
<dbReference type="PANTHER" id="PTHR30269:SF37">
    <property type="entry name" value="MEMBRANE TRANSPORTER PROTEIN"/>
    <property type="match status" value="1"/>
</dbReference>
<dbReference type="Pfam" id="PF01925">
    <property type="entry name" value="TauE"/>
    <property type="match status" value="1"/>
</dbReference>
<reference evidence="10" key="1">
    <citation type="journal article" date="2019" name="Int. J. Syst. Evol. Microbiol.">
        <title>The Global Catalogue of Microorganisms (GCM) 10K type strain sequencing project: providing services to taxonomists for standard genome sequencing and annotation.</title>
        <authorList>
            <consortium name="The Broad Institute Genomics Platform"/>
            <consortium name="The Broad Institute Genome Sequencing Center for Infectious Disease"/>
            <person name="Wu L."/>
            <person name="Ma J."/>
        </authorList>
    </citation>
    <scope>NUCLEOTIDE SEQUENCE [LARGE SCALE GENOMIC DNA]</scope>
    <source>
        <strain evidence="10">JCM 16902</strain>
    </source>
</reference>
<keyword evidence="7 8" id="KW-0472">Membrane</keyword>
<evidence type="ECO:0000313" key="9">
    <source>
        <dbReference type="EMBL" id="GAA3638659.1"/>
    </source>
</evidence>
<name>A0ABP7ARU3_9ACTN</name>
<keyword evidence="6 8" id="KW-1133">Transmembrane helix</keyword>
<evidence type="ECO:0000256" key="4">
    <source>
        <dbReference type="ARBA" id="ARBA00022475"/>
    </source>
</evidence>
<feature type="transmembrane region" description="Helical" evidence="8">
    <location>
        <begin position="75"/>
        <end position="91"/>
    </location>
</feature>
<keyword evidence="10" id="KW-1185">Reference proteome</keyword>
<accession>A0ABP7ARU3</accession>
<evidence type="ECO:0000256" key="3">
    <source>
        <dbReference type="ARBA" id="ARBA00022448"/>
    </source>
</evidence>
<organism evidence="9 10">
    <name type="scientific">Kineosporia mesophila</name>
    <dbReference type="NCBI Taxonomy" id="566012"/>
    <lineage>
        <taxon>Bacteria</taxon>
        <taxon>Bacillati</taxon>
        <taxon>Actinomycetota</taxon>
        <taxon>Actinomycetes</taxon>
        <taxon>Kineosporiales</taxon>
        <taxon>Kineosporiaceae</taxon>
        <taxon>Kineosporia</taxon>
    </lineage>
</organism>
<keyword evidence="4 8" id="KW-1003">Cell membrane</keyword>
<evidence type="ECO:0000256" key="6">
    <source>
        <dbReference type="ARBA" id="ARBA00022989"/>
    </source>
</evidence>
<keyword evidence="5 8" id="KW-0812">Transmembrane</keyword>
<dbReference type="InterPro" id="IPR002781">
    <property type="entry name" value="TM_pro_TauE-like"/>
</dbReference>
<comment type="caution">
    <text evidence="9">The sequence shown here is derived from an EMBL/GenBank/DDBJ whole genome shotgun (WGS) entry which is preliminary data.</text>
</comment>
<dbReference type="RefSeq" id="WP_345718882.1">
    <property type="nucleotide sequence ID" value="NZ_BAAAZO010000012.1"/>
</dbReference>
<feature type="transmembrane region" description="Helical" evidence="8">
    <location>
        <begin position="45"/>
        <end position="63"/>
    </location>
</feature>
<gene>
    <name evidence="9" type="ORF">GCM10022223_67130</name>
</gene>
<comment type="similarity">
    <text evidence="2 8">Belongs to the 4-toluene sulfonate uptake permease (TSUP) (TC 2.A.102) family.</text>
</comment>
<evidence type="ECO:0000256" key="8">
    <source>
        <dbReference type="RuleBase" id="RU363041"/>
    </source>
</evidence>
<evidence type="ECO:0000256" key="2">
    <source>
        <dbReference type="ARBA" id="ARBA00009142"/>
    </source>
</evidence>
<feature type="transmembrane region" description="Helical" evidence="8">
    <location>
        <begin position="97"/>
        <end position="118"/>
    </location>
</feature>
<dbReference type="Proteomes" id="UP001501074">
    <property type="component" value="Unassembled WGS sequence"/>
</dbReference>
<evidence type="ECO:0000256" key="1">
    <source>
        <dbReference type="ARBA" id="ARBA00004651"/>
    </source>
</evidence>
<evidence type="ECO:0000313" key="10">
    <source>
        <dbReference type="Proteomes" id="UP001501074"/>
    </source>
</evidence>
<feature type="transmembrane region" description="Helical" evidence="8">
    <location>
        <begin position="195"/>
        <end position="214"/>
    </location>
</feature>
<dbReference type="EMBL" id="BAAAZO010000012">
    <property type="protein sequence ID" value="GAA3638659.1"/>
    <property type="molecule type" value="Genomic_DNA"/>
</dbReference>
<comment type="subcellular location">
    <subcellularLocation>
        <location evidence="1 8">Cell membrane</location>
        <topology evidence="1 8">Multi-pass membrane protein</topology>
    </subcellularLocation>
</comment>
<evidence type="ECO:0000256" key="7">
    <source>
        <dbReference type="ARBA" id="ARBA00023136"/>
    </source>
</evidence>